<reference evidence="2" key="1">
    <citation type="submission" date="2024-03" db="EMBL/GenBank/DDBJ databases">
        <title>Deinococcus weizhi sp. nov., isolated from human skin.</title>
        <authorList>
            <person name="Wei Z."/>
            <person name="Tian F."/>
            <person name="Yang C."/>
            <person name="Xin L.T."/>
            <person name="Wen Z.J."/>
            <person name="Lan K.C."/>
            <person name="Yu L."/>
            <person name="Zhe W."/>
            <person name="Dan F.D."/>
            <person name="Jun W."/>
            <person name="Rui Z."/>
            <person name="Yong X.J."/>
            <person name="Ting Y."/>
            <person name="Wei X."/>
            <person name="Xu Z.G."/>
            <person name="Xin Z."/>
            <person name="Dong F.G."/>
            <person name="Ni X.M."/>
            <person name="Zheng M.G."/>
            <person name="Chun Y."/>
            <person name="Qian W.X."/>
        </authorList>
    </citation>
    <scope>NUCLEOTIDE SEQUENCE</scope>
    <source>
        <strain evidence="2">VB142</strain>
    </source>
</reference>
<name>A0AAU6Q6J8_9DEIO</name>
<accession>A0AAU6Q6J8</accession>
<feature type="region of interest" description="Disordered" evidence="1">
    <location>
        <begin position="25"/>
        <end position="53"/>
    </location>
</feature>
<gene>
    <name evidence="2" type="ORF">WDJ50_06565</name>
</gene>
<dbReference type="RefSeq" id="WP_339097094.1">
    <property type="nucleotide sequence ID" value="NZ_CP149782.1"/>
</dbReference>
<dbReference type="AlphaFoldDB" id="A0AAU6Q6J8"/>
<dbReference type="EMBL" id="CP149782">
    <property type="protein sequence ID" value="WYF45772.1"/>
    <property type="molecule type" value="Genomic_DNA"/>
</dbReference>
<organism evidence="2">
    <name type="scientific">Deinococcus sp. VB142</name>
    <dbReference type="NCBI Taxonomy" id="3112952"/>
    <lineage>
        <taxon>Bacteria</taxon>
        <taxon>Thermotogati</taxon>
        <taxon>Deinococcota</taxon>
        <taxon>Deinococci</taxon>
        <taxon>Deinococcales</taxon>
        <taxon>Deinococcaceae</taxon>
        <taxon>Deinococcus</taxon>
    </lineage>
</organism>
<evidence type="ECO:0000313" key="2">
    <source>
        <dbReference type="EMBL" id="WYF45772.1"/>
    </source>
</evidence>
<proteinExistence type="predicted"/>
<feature type="compositionally biased region" description="Basic and acidic residues" evidence="1">
    <location>
        <begin position="36"/>
        <end position="50"/>
    </location>
</feature>
<evidence type="ECO:0000256" key="1">
    <source>
        <dbReference type="SAM" id="MobiDB-lite"/>
    </source>
</evidence>
<protein>
    <submittedName>
        <fullName evidence="2">Uncharacterized protein</fullName>
    </submittedName>
</protein>
<sequence>MKILLLAIVVIVGVLLLLSLMGRGADSGKAKTRPPGTRDLDEETAVRPEIDPQAIAQARSRVTPAVPDAVLSDALLDATPGQVARMFSAVPADVMANAIGEKTGRGGTVQIQGQATAQDLAQLRNLGSAVDDLDIWSFGEDTPGQKLKS</sequence>